<comment type="catalytic activity">
    <reaction evidence="8">
        <text>Endohydrolysis of (1-&gt;4)-beta-D-glucosidic linkages in cellulose, lichenin and cereal beta-D-glucans.</text>
        <dbReference type="EC" id="3.2.1.4"/>
    </reaction>
</comment>
<comment type="caution">
    <text evidence="11">The sequence shown here is derived from an EMBL/GenBank/DDBJ whole genome shotgun (WGS) entry which is preliminary data.</text>
</comment>
<dbReference type="RefSeq" id="WP_344909213.1">
    <property type="nucleotide sequence ID" value="NZ_BAABDL010000002.1"/>
</dbReference>
<evidence type="ECO:0000259" key="10">
    <source>
        <dbReference type="Pfam" id="PF02927"/>
    </source>
</evidence>
<name>A0ABP7V0A3_9BACI</name>
<keyword evidence="5 6" id="KW-0624">Polysaccharide degradation</keyword>
<dbReference type="InterPro" id="IPR004197">
    <property type="entry name" value="Cellulase_Ig-like"/>
</dbReference>
<dbReference type="InterPro" id="IPR008928">
    <property type="entry name" value="6-hairpin_glycosidase_sf"/>
</dbReference>
<dbReference type="PROSITE" id="PS00592">
    <property type="entry name" value="GH9_2"/>
    <property type="match status" value="1"/>
</dbReference>
<keyword evidence="4 6" id="KW-0326">Glycosidase</keyword>
<feature type="domain" description="Cellulase Ig-like" evidence="10">
    <location>
        <begin position="5"/>
        <end position="82"/>
    </location>
</feature>
<evidence type="ECO:0000256" key="3">
    <source>
        <dbReference type="ARBA" id="ARBA00023277"/>
    </source>
</evidence>
<evidence type="ECO:0000313" key="11">
    <source>
        <dbReference type="EMBL" id="GAA4056797.1"/>
    </source>
</evidence>
<dbReference type="InterPro" id="IPR012341">
    <property type="entry name" value="6hp_glycosidase-like_sf"/>
</dbReference>
<dbReference type="InterPro" id="IPR001701">
    <property type="entry name" value="Glyco_hydro_9"/>
</dbReference>
<reference evidence="12" key="1">
    <citation type="journal article" date="2019" name="Int. J. Syst. Evol. Microbiol.">
        <title>The Global Catalogue of Microorganisms (GCM) 10K type strain sequencing project: providing services to taxonomists for standard genome sequencing and annotation.</title>
        <authorList>
            <consortium name="The Broad Institute Genomics Platform"/>
            <consortium name="The Broad Institute Genome Sequencing Center for Infectious Disease"/>
            <person name="Wu L."/>
            <person name="Ma J."/>
        </authorList>
    </citation>
    <scope>NUCLEOTIDE SEQUENCE [LARGE SCALE GENOMIC DNA]</scope>
    <source>
        <strain evidence="12">JCM 17250</strain>
    </source>
</reference>
<keyword evidence="3 6" id="KW-0119">Carbohydrate metabolism</keyword>
<keyword evidence="8" id="KW-0136">Cellulose degradation</keyword>
<dbReference type="Proteomes" id="UP001501734">
    <property type="component" value="Unassembled WGS sequence"/>
</dbReference>
<comment type="similarity">
    <text evidence="1 6 8">Belongs to the glycosyl hydrolase 9 (cellulase E) family.</text>
</comment>
<dbReference type="InterPro" id="IPR018221">
    <property type="entry name" value="Glyco_hydro_9_His_AS"/>
</dbReference>
<dbReference type="InterPro" id="IPR033126">
    <property type="entry name" value="Glyco_hydro_9_Asp/Glu_AS"/>
</dbReference>
<dbReference type="SUPFAM" id="SSF48208">
    <property type="entry name" value="Six-hairpin glycosidases"/>
    <property type="match status" value="1"/>
</dbReference>
<feature type="active site" evidence="7">
    <location>
        <position position="520"/>
    </location>
</feature>
<dbReference type="SUPFAM" id="SSF81296">
    <property type="entry name" value="E set domains"/>
    <property type="match status" value="1"/>
</dbReference>
<dbReference type="Pfam" id="PF00759">
    <property type="entry name" value="Glyco_hydro_9"/>
    <property type="match status" value="1"/>
</dbReference>
<feature type="active site" evidence="7">
    <location>
        <position position="511"/>
    </location>
</feature>
<proteinExistence type="inferred from homology"/>
<evidence type="ECO:0000259" key="9">
    <source>
        <dbReference type="Pfam" id="PF00759"/>
    </source>
</evidence>
<dbReference type="EMBL" id="BAABDL010000002">
    <property type="protein sequence ID" value="GAA4056797.1"/>
    <property type="molecule type" value="Genomic_DNA"/>
</dbReference>
<dbReference type="Gene3D" id="1.50.10.10">
    <property type="match status" value="1"/>
</dbReference>
<evidence type="ECO:0000313" key="12">
    <source>
        <dbReference type="Proteomes" id="UP001501734"/>
    </source>
</evidence>
<keyword evidence="2 6" id="KW-0378">Hydrolase</keyword>
<dbReference type="PANTHER" id="PTHR22298">
    <property type="entry name" value="ENDO-1,4-BETA-GLUCANASE"/>
    <property type="match status" value="1"/>
</dbReference>
<dbReference type="Gene3D" id="2.60.40.10">
    <property type="entry name" value="Immunoglobulins"/>
    <property type="match status" value="1"/>
</dbReference>
<dbReference type="EC" id="3.2.1.4" evidence="8"/>
<accession>A0ABP7V0A3</accession>
<dbReference type="InterPro" id="IPR013783">
    <property type="entry name" value="Ig-like_fold"/>
</dbReference>
<evidence type="ECO:0000256" key="4">
    <source>
        <dbReference type="ARBA" id="ARBA00023295"/>
    </source>
</evidence>
<dbReference type="GO" id="GO:0016787">
    <property type="term" value="F:hydrolase activity"/>
    <property type="evidence" value="ECO:0007669"/>
    <property type="project" value="UniProtKB-KW"/>
</dbReference>
<dbReference type="PROSITE" id="PS00698">
    <property type="entry name" value="GH9_3"/>
    <property type="match status" value="1"/>
</dbReference>
<gene>
    <name evidence="11" type="ORF">GCM10022410_00270</name>
</gene>
<keyword evidence="12" id="KW-1185">Reference proteome</keyword>
<evidence type="ECO:0000256" key="5">
    <source>
        <dbReference type="ARBA" id="ARBA00023326"/>
    </source>
</evidence>
<evidence type="ECO:0000256" key="8">
    <source>
        <dbReference type="RuleBase" id="RU361166"/>
    </source>
</evidence>
<organism evidence="11 12">
    <name type="scientific">Amphibacillus indicireducens</name>
    <dbReference type="NCBI Taxonomy" id="1076330"/>
    <lineage>
        <taxon>Bacteria</taxon>
        <taxon>Bacillati</taxon>
        <taxon>Bacillota</taxon>
        <taxon>Bacilli</taxon>
        <taxon>Bacillales</taxon>
        <taxon>Bacillaceae</taxon>
        <taxon>Amphibacillus</taxon>
    </lineage>
</organism>
<sequence>MSTVRQIKVNQLGYPVRASKVAVFTNKYQTFEVIDQVTDQVVYRGGLSEAIADQASGETVYLGDFSELTKVGQYQIKASNDRSATFVIDESAYQVARQGILKAFYFYRCGMELTEEFAGDWAHQACHLEKSIVFDSQDLKFDGTGGWHDAGDYGKYTVAGAKAVADLLLAYELKPDAFKQEIPIPETDGITPDILHECRFELDWLLKMQELGSGGVYHKLTTLEFPGLDVMPEDDLEPQYFTPISATATGTFAAIMAMAARVYQPFDQKFSTVCLERAEKAWQWLLNNPDVPGFKNPLEITTGEYGDKDDRDERYWAAAELYRTTGKENYHQFVKQLAQESFSKNEFGWADMGGYGTIAYLLNGEGASDRALYQQLKEGLIKEAEQLVDVCSADGYLISLKNEDYIWGSNMELMNRGMTLLFAHHLTGKKEFEDCALDHVHYLFGRNTLDMSYVTGFGDRPVMEPHHRPSVADGVDAPVPGLVSGGPNAGIQDEYAAEHLQGRAPAKSFADHEDSYATNEVTIYWNSPALFVLAHF</sequence>
<evidence type="ECO:0000256" key="7">
    <source>
        <dbReference type="PROSITE-ProRule" id="PRU10060"/>
    </source>
</evidence>
<evidence type="ECO:0000256" key="6">
    <source>
        <dbReference type="PROSITE-ProRule" id="PRU10059"/>
    </source>
</evidence>
<feature type="domain" description="Glycoside hydrolase family 9" evidence="9">
    <location>
        <begin position="93"/>
        <end position="533"/>
    </location>
</feature>
<feature type="active site" evidence="6">
    <location>
        <position position="466"/>
    </location>
</feature>
<protein>
    <recommendedName>
        <fullName evidence="8">Endoglucanase</fullName>
        <ecNumber evidence="8">3.2.1.4</ecNumber>
    </recommendedName>
</protein>
<evidence type="ECO:0000256" key="1">
    <source>
        <dbReference type="ARBA" id="ARBA00007072"/>
    </source>
</evidence>
<dbReference type="CDD" id="cd02850">
    <property type="entry name" value="E_set_Cellulase_N"/>
    <property type="match status" value="1"/>
</dbReference>
<dbReference type="InterPro" id="IPR014756">
    <property type="entry name" value="Ig_E-set"/>
</dbReference>
<dbReference type="Pfam" id="PF02927">
    <property type="entry name" value="CelD_N"/>
    <property type="match status" value="1"/>
</dbReference>
<evidence type="ECO:0000256" key="2">
    <source>
        <dbReference type="ARBA" id="ARBA00022801"/>
    </source>
</evidence>